<keyword evidence="2" id="KW-1133">Transmembrane helix</keyword>
<protein>
    <submittedName>
        <fullName evidence="3">Uncharacterized protein</fullName>
    </submittedName>
</protein>
<dbReference type="Proteomes" id="UP000256503">
    <property type="component" value="Chromosome"/>
</dbReference>
<evidence type="ECO:0000256" key="1">
    <source>
        <dbReference type="SAM" id="Coils"/>
    </source>
</evidence>
<feature type="coiled-coil region" evidence="1">
    <location>
        <begin position="4"/>
        <end position="38"/>
    </location>
</feature>
<sequence>MLLDNRQNMELDKLQLENRKLTAEAKKFSAEAHKLRHEALCYPVIVGSAFTTAIAAIINLVLKY</sequence>
<keyword evidence="2" id="KW-0812">Transmembrane</keyword>
<gene>
    <name evidence="3" type="ORF">DVB73_24030</name>
</gene>
<keyword evidence="1" id="KW-0175">Coiled coil</keyword>
<dbReference type="AlphaFoldDB" id="A0AAD0R1I8"/>
<dbReference type="EMBL" id="CP031146">
    <property type="protein sequence ID" value="AXM98643.1"/>
    <property type="molecule type" value="Genomic_DNA"/>
</dbReference>
<reference evidence="3 4" key="1">
    <citation type="submission" date="2018-07" db="EMBL/GenBank/DDBJ databases">
        <title>Complete genome sequence of a Pseudomonas plecoglossicida strain pathogenic to the marine fish, Larimichthys crocea.</title>
        <authorList>
            <person name="Tao Z."/>
        </authorList>
    </citation>
    <scope>NUCLEOTIDE SEQUENCE [LARGE SCALE GENOMIC DNA]</scope>
    <source>
        <strain evidence="3 4">XSDHY-P</strain>
    </source>
</reference>
<name>A0AAD0R1I8_PSEDL</name>
<accession>A0AAD0R1I8</accession>
<keyword evidence="2" id="KW-0472">Membrane</keyword>
<evidence type="ECO:0000313" key="4">
    <source>
        <dbReference type="Proteomes" id="UP000256503"/>
    </source>
</evidence>
<proteinExistence type="predicted"/>
<evidence type="ECO:0000256" key="2">
    <source>
        <dbReference type="SAM" id="Phobius"/>
    </source>
</evidence>
<feature type="transmembrane region" description="Helical" evidence="2">
    <location>
        <begin position="39"/>
        <end position="62"/>
    </location>
</feature>
<evidence type="ECO:0000313" key="3">
    <source>
        <dbReference type="EMBL" id="AXM98643.1"/>
    </source>
</evidence>
<organism evidence="3 4">
    <name type="scientific">Pseudomonas plecoglossicida</name>
    <dbReference type="NCBI Taxonomy" id="70775"/>
    <lineage>
        <taxon>Bacteria</taxon>
        <taxon>Pseudomonadati</taxon>
        <taxon>Pseudomonadota</taxon>
        <taxon>Gammaproteobacteria</taxon>
        <taxon>Pseudomonadales</taxon>
        <taxon>Pseudomonadaceae</taxon>
        <taxon>Pseudomonas</taxon>
    </lineage>
</organism>